<dbReference type="GO" id="GO:0005768">
    <property type="term" value="C:endosome"/>
    <property type="evidence" value="ECO:0007669"/>
    <property type="project" value="TreeGrafter"/>
</dbReference>
<dbReference type="OrthoDB" id="72772at2759"/>
<dbReference type="GO" id="GO:0000149">
    <property type="term" value="F:SNARE binding"/>
    <property type="evidence" value="ECO:0007669"/>
    <property type="project" value="TreeGrafter"/>
</dbReference>
<dbReference type="GO" id="GO:0035493">
    <property type="term" value="P:SNARE complex assembly"/>
    <property type="evidence" value="ECO:0007669"/>
    <property type="project" value="TreeGrafter"/>
</dbReference>
<evidence type="ECO:0000256" key="2">
    <source>
        <dbReference type="SAM" id="Coils"/>
    </source>
</evidence>
<dbReference type="KEGG" id="pkz:C5L36_0B05920"/>
<evidence type="ECO:0000313" key="4">
    <source>
        <dbReference type="Proteomes" id="UP000249293"/>
    </source>
</evidence>
<keyword evidence="1 2" id="KW-0175">Coiled coil</keyword>
<dbReference type="PANTHER" id="PTHR15157:SF5">
    <property type="entry name" value="UV RADIATION RESISTANCE-ASSOCIATED GENE PROTEIN"/>
    <property type="match status" value="1"/>
</dbReference>
<dbReference type="GeneID" id="40383111"/>
<dbReference type="Proteomes" id="UP000249293">
    <property type="component" value="Chromosome 2"/>
</dbReference>
<keyword evidence="4" id="KW-1185">Reference proteome</keyword>
<dbReference type="EMBL" id="CP028774">
    <property type="protein sequence ID" value="AWU75346.1"/>
    <property type="molecule type" value="Genomic_DNA"/>
</dbReference>
<dbReference type="AlphaFoldDB" id="A0A2U9R2E3"/>
<dbReference type="VEuPathDB" id="FungiDB:C5L36_0B05920"/>
<dbReference type="PANTHER" id="PTHR15157">
    <property type="entry name" value="UV RADIATION RESISTANCE-ASSOCIATED GENE PROTEIN"/>
    <property type="match status" value="1"/>
</dbReference>
<reference evidence="3 4" key="1">
    <citation type="submission" date="2018-06" db="EMBL/GenBank/DDBJ databases">
        <title>Population genomics shows no distinction between pathogenic Candida krusei and environmental Pichia kudriavzevii: One species, four names.</title>
        <authorList>
            <person name="Douglass A.P."/>
            <person name="Offei B."/>
            <person name="Braun-Galleani S."/>
            <person name="Coughlan A.Y."/>
            <person name="Martos A."/>
            <person name="Ortiz-Merino R.A."/>
            <person name="Byrne K.P."/>
            <person name="Wolfe K.H."/>
        </authorList>
    </citation>
    <scope>NUCLEOTIDE SEQUENCE [LARGE SCALE GENOMIC DNA]</scope>
    <source>
        <strain evidence="3 4">CBS573</strain>
    </source>
</reference>
<evidence type="ECO:0000256" key="1">
    <source>
        <dbReference type="ARBA" id="ARBA00023054"/>
    </source>
</evidence>
<organism evidence="3 4">
    <name type="scientific">Pichia kudriavzevii</name>
    <name type="common">Yeast</name>
    <name type="synonym">Issatchenkia orientalis</name>
    <dbReference type="NCBI Taxonomy" id="4909"/>
    <lineage>
        <taxon>Eukaryota</taxon>
        <taxon>Fungi</taxon>
        <taxon>Dikarya</taxon>
        <taxon>Ascomycota</taxon>
        <taxon>Saccharomycotina</taxon>
        <taxon>Pichiomycetes</taxon>
        <taxon>Pichiales</taxon>
        <taxon>Pichiaceae</taxon>
        <taxon>Pichia</taxon>
    </lineage>
</organism>
<sequence>MASAPRYDEGACAESDGISLFPSCIQPRLLNLSHVRSILIRNIKVQERQREFPKTHFRDRNRENSIDIDFRERDWEHVRIRKGRSTHSLRLSITKNETEGGNDEAKVPVFAAQPEEVRKQVELQEYYNLAFFECFFTVSLFLNDNNPYFISRLFEPNVDVEEDLSLPFKSGPVTISLYLRQLEDDKWKLHNQVHLNFTMLVNLGDEYPLIERKLCDTENLLVLRMSDGCYYTMQNKRLNNEAVSILQSTFRKKMEDRSIHFNHLQNSCTFDQIMILNNYSRCLHDLKNTTRILIQRINAECSNEETRNRILETIDYKKSRVENYKELISAKQSINNDLGEKITELKNLRDVLKAKIQQLNQIRELQEKDCVENAEKLQLLVQSNEKLNSQIHKGKSDICKIIQFIFPIEPFKRKYNFSLFGISIPQALTPSRTLSLELKKEGIIPVYSTPDATIQKVAQLPKSKMDPINALFGYISLIILKLADILQVPIRYPIKYLGSNSYIVDPITSWNSSSGKNQSKIYPLFICQNITLAVKFTYALLLLSKNLEQLYEAENITKVEDTSLLTSLKIWLTCVEGYTDAQKYENERVIVEEEPAGHDILKNLFSGDPNYHESSIYTTDRKSGGARRISNLSKQSNGSVITLASKRSSASGMSTSSLESGPNLVVSKYKDLKSSDERIKHIKRHLLKGSGKSV</sequence>
<gene>
    <name evidence="3" type="ORF">C5L36_0B05920</name>
</gene>
<dbReference type="GO" id="GO:0000323">
    <property type="term" value="C:lytic vacuole"/>
    <property type="evidence" value="ECO:0007669"/>
    <property type="project" value="TreeGrafter"/>
</dbReference>
<proteinExistence type="predicted"/>
<evidence type="ECO:0000313" key="3">
    <source>
        <dbReference type="EMBL" id="AWU75346.1"/>
    </source>
</evidence>
<dbReference type="STRING" id="4909.A0A2U9R2E3"/>
<dbReference type="RefSeq" id="XP_029320823.1">
    <property type="nucleotide sequence ID" value="XM_029464964.1"/>
</dbReference>
<feature type="coiled-coil region" evidence="2">
    <location>
        <begin position="335"/>
        <end position="369"/>
    </location>
</feature>
<name>A0A2U9R2E3_PICKU</name>
<protein>
    <recommendedName>
        <fullName evidence="5">UV radiation resistance-associated gene protein</fullName>
    </recommendedName>
</protein>
<evidence type="ECO:0008006" key="5">
    <source>
        <dbReference type="Google" id="ProtNLM"/>
    </source>
</evidence>
<accession>A0A2U9R2E3</accession>